<keyword evidence="3 10" id="KW-0812">Transmembrane</keyword>
<reference evidence="12 13" key="1">
    <citation type="submission" date="2019-06" db="EMBL/GenBank/DDBJ databases">
        <title>A chromosomal-level reference genome of Carpinus fangiana (Coryloideae, Betulaceae).</title>
        <authorList>
            <person name="Yang X."/>
            <person name="Wang Z."/>
            <person name="Zhang L."/>
            <person name="Hao G."/>
            <person name="Liu J."/>
            <person name="Yang Y."/>
        </authorList>
    </citation>
    <scope>NUCLEOTIDE SEQUENCE [LARGE SCALE GENOMIC DNA]</scope>
    <source>
        <strain evidence="12">Cfa_2016G</strain>
        <tissue evidence="12">Leaf</tissue>
    </source>
</reference>
<accession>A0A660KRH7</accession>
<dbReference type="Pfam" id="PF18052">
    <property type="entry name" value="Rx_N"/>
    <property type="match status" value="1"/>
</dbReference>
<evidence type="ECO:0000256" key="7">
    <source>
        <dbReference type="ARBA" id="ARBA00022989"/>
    </source>
</evidence>
<gene>
    <name evidence="12" type="ORF">FH972_010448</name>
</gene>
<feature type="transmembrane region" description="Helical" evidence="10">
    <location>
        <begin position="250"/>
        <end position="269"/>
    </location>
</feature>
<feature type="domain" description="Disease resistance N-terminal" evidence="11">
    <location>
        <begin position="7"/>
        <end position="94"/>
    </location>
</feature>
<dbReference type="OrthoDB" id="688937at2759"/>
<keyword evidence="5" id="KW-0547">Nucleotide-binding</keyword>
<dbReference type="GO" id="GO:0006952">
    <property type="term" value="P:defense response"/>
    <property type="evidence" value="ECO:0007669"/>
    <property type="project" value="UniProtKB-KW"/>
</dbReference>
<evidence type="ECO:0000256" key="1">
    <source>
        <dbReference type="ARBA" id="ARBA00004141"/>
    </source>
</evidence>
<dbReference type="PANTHER" id="PTHR14255:SF48">
    <property type="entry name" value="SULFITE EXPORTER TAUE_SAFE FAMILY PROTEIN 3-LIKE"/>
    <property type="match status" value="1"/>
</dbReference>
<evidence type="ECO:0000256" key="6">
    <source>
        <dbReference type="ARBA" id="ARBA00022821"/>
    </source>
</evidence>
<keyword evidence="8 10" id="KW-0472">Membrane</keyword>
<dbReference type="AlphaFoldDB" id="A0A660KRH7"/>
<evidence type="ECO:0000256" key="10">
    <source>
        <dbReference type="SAM" id="Phobius"/>
    </source>
</evidence>
<feature type="transmembrane region" description="Helical" evidence="10">
    <location>
        <begin position="328"/>
        <end position="347"/>
    </location>
</feature>
<evidence type="ECO:0000313" key="13">
    <source>
        <dbReference type="Proteomes" id="UP000327013"/>
    </source>
</evidence>
<dbReference type="Proteomes" id="UP000327013">
    <property type="component" value="Chromosome 4"/>
</dbReference>
<evidence type="ECO:0000256" key="3">
    <source>
        <dbReference type="ARBA" id="ARBA00022692"/>
    </source>
</evidence>
<dbReference type="CDD" id="cd14798">
    <property type="entry name" value="RX-CC_like"/>
    <property type="match status" value="1"/>
</dbReference>
<sequence>MAVGELFLSAFLQVLFDRLGSRELLNFVRRDGLRKKLERWSETLKGIEAVLADADEKQHAERAVKNWLDDLRDLAYDLEDILDEFFTETMRCKASFSGFTPRAIKVNMKLESNIKEITGRFNRMVKQKDDLKLSSENVDRRSYSTRETLPLTSVVTEAHVYGRDSDKEALLEFLVGDKRKLAAARLRYQHHAIPKSSSASCLGEAPLWMRMMLKLEIMVRERPPGVITGGAAATVFYNLRQRHPTLELPLIDYDLALLFQPMLVLGISIGVSFNVIFAEWMITILLAIIFTGLGGEEVEPRTLAEGPSNGSGKETKDSKRAETRMHTGVVGGLLGLGGGFILGPLFLEQGIPPQVSSATAPFAMSFSSSMSVVEYYLLKRFLVPYVLYFLGVATIAALVGQHVVTKVIAILGRASLIIFILAGTIFFNVKSSLPSKPKFPSSFPASSTTVPGFSSSGRSYIFAPQSPPSMAFSVPRS</sequence>
<dbReference type="GO" id="GO:0016020">
    <property type="term" value="C:membrane"/>
    <property type="evidence" value="ECO:0007669"/>
    <property type="project" value="UniProtKB-SubCell"/>
</dbReference>
<feature type="transmembrane region" description="Helical" evidence="10">
    <location>
        <begin position="410"/>
        <end position="429"/>
    </location>
</feature>
<dbReference type="EMBL" id="CM017324">
    <property type="protein sequence ID" value="KAE8037895.1"/>
    <property type="molecule type" value="Genomic_DNA"/>
</dbReference>
<evidence type="ECO:0000256" key="4">
    <source>
        <dbReference type="ARBA" id="ARBA00022737"/>
    </source>
</evidence>
<dbReference type="Pfam" id="PF01925">
    <property type="entry name" value="TauE"/>
    <property type="match status" value="1"/>
</dbReference>
<feature type="transmembrane region" description="Helical" evidence="10">
    <location>
        <begin position="385"/>
        <end position="404"/>
    </location>
</feature>
<dbReference type="PANTHER" id="PTHR14255">
    <property type="entry name" value="CEREBLON"/>
    <property type="match status" value="1"/>
</dbReference>
<keyword evidence="13" id="KW-1185">Reference proteome</keyword>
<organism evidence="12 13">
    <name type="scientific">Carpinus fangiana</name>
    <dbReference type="NCBI Taxonomy" id="176857"/>
    <lineage>
        <taxon>Eukaryota</taxon>
        <taxon>Viridiplantae</taxon>
        <taxon>Streptophyta</taxon>
        <taxon>Embryophyta</taxon>
        <taxon>Tracheophyta</taxon>
        <taxon>Spermatophyta</taxon>
        <taxon>Magnoliopsida</taxon>
        <taxon>eudicotyledons</taxon>
        <taxon>Gunneridae</taxon>
        <taxon>Pentapetalae</taxon>
        <taxon>rosids</taxon>
        <taxon>fabids</taxon>
        <taxon>Fagales</taxon>
        <taxon>Betulaceae</taxon>
        <taxon>Carpinus</taxon>
    </lineage>
</organism>
<evidence type="ECO:0000256" key="8">
    <source>
        <dbReference type="ARBA" id="ARBA00023136"/>
    </source>
</evidence>
<evidence type="ECO:0000313" key="12">
    <source>
        <dbReference type="EMBL" id="KAE8037895.1"/>
    </source>
</evidence>
<feature type="compositionally biased region" description="Basic and acidic residues" evidence="9">
    <location>
        <begin position="313"/>
        <end position="322"/>
    </location>
</feature>
<dbReference type="GO" id="GO:0000166">
    <property type="term" value="F:nucleotide binding"/>
    <property type="evidence" value="ECO:0007669"/>
    <property type="project" value="UniProtKB-KW"/>
</dbReference>
<proteinExistence type="inferred from homology"/>
<protein>
    <recommendedName>
        <fullName evidence="11">Disease resistance N-terminal domain-containing protein</fullName>
    </recommendedName>
</protein>
<evidence type="ECO:0000259" key="11">
    <source>
        <dbReference type="Pfam" id="PF18052"/>
    </source>
</evidence>
<feature type="region of interest" description="Disordered" evidence="9">
    <location>
        <begin position="300"/>
        <end position="322"/>
    </location>
</feature>
<dbReference type="GO" id="GO:0016567">
    <property type="term" value="P:protein ubiquitination"/>
    <property type="evidence" value="ECO:0007669"/>
    <property type="project" value="TreeGrafter"/>
</dbReference>
<keyword evidence="7 10" id="KW-1133">Transmembrane helix</keyword>
<keyword evidence="6" id="KW-0611">Plant defense</keyword>
<comment type="similarity">
    <text evidence="2">Belongs to the 4-toluene sulfonate uptake permease (TSUP) (TC 2.A.102) family.</text>
</comment>
<comment type="subcellular location">
    <subcellularLocation>
        <location evidence="1">Membrane</location>
        <topology evidence="1">Multi-pass membrane protein</topology>
    </subcellularLocation>
</comment>
<dbReference type="InterPro" id="IPR038005">
    <property type="entry name" value="RX-like_CC"/>
</dbReference>
<dbReference type="Gene3D" id="1.20.5.4130">
    <property type="match status" value="1"/>
</dbReference>
<dbReference type="InterPro" id="IPR002781">
    <property type="entry name" value="TM_pro_TauE-like"/>
</dbReference>
<evidence type="ECO:0000256" key="5">
    <source>
        <dbReference type="ARBA" id="ARBA00022741"/>
    </source>
</evidence>
<keyword evidence="4" id="KW-0677">Repeat</keyword>
<dbReference type="GO" id="GO:0031464">
    <property type="term" value="C:Cul4A-RING E3 ubiquitin ligase complex"/>
    <property type="evidence" value="ECO:0007669"/>
    <property type="project" value="TreeGrafter"/>
</dbReference>
<evidence type="ECO:0000256" key="9">
    <source>
        <dbReference type="SAM" id="MobiDB-lite"/>
    </source>
</evidence>
<evidence type="ECO:0000256" key="2">
    <source>
        <dbReference type="ARBA" id="ARBA00009142"/>
    </source>
</evidence>
<name>A0A660KRH7_9ROSI</name>
<dbReference type="InterPro" id="IPR041118">
    <property type="entry name" value="Rx_N"/>
</dbReference>